<dbReference type="SUPFAM" id="SSF140931">
    <property type="entry name" value="Fic-like"/>
    <property type="match status" value="1"/>
</dbReference>
<name>A0ABY1P188_9HYPH</name>
<reference evidence="2 3" key="1">
    <citation type="submission" date="2017-05" db="EMBL/GenBank/DDBJ databases">
        <authorList>
            <person name="Varghese N."/>
            <person name="Submissions S."/>
        </authorList>
    </citation>
    <scope>NUCLEOTIDE SEQUENCE [LARGE SCALE GENOMIC DNA]</scope>
    <source>
        <strain evidence="2 3">DSM 15949</strain>
    </source>
</reference>
<dbReference type="EMBL" id="FXTT01000003">
    <property type="protein sequence ID" value="SMP23514.1"/>
    <property type="molecule type" value="Genomic_DNA"/>
</dbReference>
<organism evidence="2 3">
    <name type="scientific">Roseibium denhamense</name>
    <dbReference type="NCBI Taxonomy" id="76305"/>
    <lineage>
        <taxon>Bacteria</taxon>
        <taxon>Pseudomonadati</taxon>
        <taxon>Pseudomonadota</taxon>
        <taxon>Alphaproteobacteria</taxon>
        <taxon>Hyphomicrobiales</taxon>
        <taxon>Stappiaceae</taxon>
        <taxon>Roseibium</taxon>
    </lineage>
</organism>
<keyword evidence="3" id="KW-1185">Reference proteome</keyword>
<gene>
    <name evidence="2" type="ORF">SAMN06265374_2263</name>
</gene>
<dbReference type="Proteomes" id="UP001157914">
    <property type="component" value="Unassembled WGS sequence"/>
</dbReference>
<dbReference type="PROSITE" id="PS51459">
    <property type="entry name" value="FIDO"/>
    <property type="match status" value="1"/>
</dbReference>
<sequence>MGFFGRGRRRPADVILTPREYLEMARAMPEYRRLAQDSDQDCADLTVATIWGFETRMTPHNLTQITTNPAKEQSLKVQLAGRLTMERNNIRRSITHLNKLLIKAYTNTVVHLLTNPGNQISPSQYSAQASDSDITKAAKWICSSSNTYGMTVNRSDVTAIERAIANILNRGYDLRRVETLELIHKAVVGSIPANRTALRATPMGQNYCGIGGGSYLQAFAAHQSRRIKETLPLPPTLSNLRQRFYPATDSRYFLYVPERQRHHNNWGNIACYLLGAHLRAHAFADGNGRASRTLFACAMLKSNFAFVAPTYAFEKELSGL</sequence>
<evidence type="ECO:0000313" key="2">
    <source>
        <dbReference type="EMBL" id="SMP23514.1"/>
    </source>
</evidence>
<dbReference type="InterPro" id="IPR036597">
    <property type="entry name" value="Fido-like_dom_sf"/>
</dbReference>
<evidence type="ECO:0000313" key="3">
    <source>
        <dbReference type="Proteomes" id="UP001157914"/>
    </source>
</evidence>
<feature type="domain" description="Fido" evidence="1">
    <location>
        <begin position="175"/>
        <end position="320"/>
    </location>
</feature>
<evidence type="ECO:0000259" key="1">
    <source>
        <dbReference type="PROSITE" id="PS51459"/>
    </source>
</evidence>
<protein>
    <recommendedName>
        <fullName evidence="1">Fido domain-containing protein</fullName>
    </recommendedName>
</protein>
<proteinExistence type="predicted"/>
<accession>A0ABY1P188</accession>
<dbReference type="InterPro" id="IPR003812">
    <property type="entry name" value="Fido"/>
</dbReference>
<comment type="caution">
    <text evidence="2">The sequence shown here is derived from an EMBL/GenBank/DDBJ whole genome shotgun (WGS) entry which is preliminary data.</text>
</comment>
<dbReference type="Gene3D" id="1.10.3290.10">
    <property type="entry name" value="Fido-like domain"/>
    <property type="match status" value="1"/>
</dbReference>